<sequence>MPSNSQYNATRYVQLETWGLPEWEVRGHTCVHVVTVYSHGRDRTYASEKLMQSVIGRVKNGKAEVSLGPLHRLTPRCDAPSAVVLATARVVAETRSNEVHQGFVEIDMDLLFGREH</sequence>
<evidence type="ECO:0000313" key="1">
    <source>
        <dbReference type="EMBL" id="EKV16502.1"/>
    </source>
</evidence>
<reference evidence="2" key="1">
    <citation type="journal article" date="2012" name="BMC Genomics">
        <title>Genome sequence of the necrotrophic fungus Penicillium digitatum, the main postharvest pathogen of citrus.</title>
        <authorList>
            <person name="Marcet-Houben M."/>
            <person name="Ballester A.-R."/>
            <person name="de la Fuente B."/>
            <person name="Harries E."/>
            <person name="Marcos J.F."/>
            <person name="Gonzalez-Candelas L."/>
            <person name="Gabaldon T."/>
        </authorList>
    </citation>
    <scope>NUCLEOTIDE SEQUENCE [LARGE SCALE GENOMIC DNA]</scope>
    <source>
        <strain evidence="2">PHI26 / CECT 20796</strain>
    </source>
</reference>
<gene>
    <name evidence="1" type="ORF">PDIG_20500</name>
</gene>
<accession>K9G6D3</accession>
<keyword evidence="2" id="KW-1185">Reference proteome</keyword>
<dbReference type="HOGENOM" id="CLU_2097641_0_0_1"/>
<evidence type="ECO:0000313" key="2">
    <source>
        <dbReference type="Proteomes" id="UP000009882"/>
    </source>
</evidence>
<dbReference type="OrthoDB" id="4331507at2759"/>
<name>K9G6D3_PEND2</name>
<dbReference type="InParanoid" id="K9G6D3"/>
<dbReference type="AlphaFoldDB" id="K9G6D3"/>
<organism evidence="1 2">
    <name type="scientific">Penicillium digitatum (strain PHI26 / CECT 20796)</name>
    <name type="common">Green mold</name>
    <dbReference type="NCBI Taxonomy" id="1170229"/>
    <lineage>
        <taxon>Eukaryota</taxon>
        <taxon>Fungi</taxon>
        <taxon>Dikarya</taxon>
        <taxon>Ascomycota</taxon>
        <taxon>Pezizomycotina</taxon>
        <taxon>Eurotiomycetes</taxon>
        <taxon>Eurotiomycetidae</taxon>
        <taxon>Eurotiales</taxon>
        <taxon>Aspergillaceae</taxon>
        <taxon>Penicillium</taxon>
    </lineage>
</organism>
<protein>
    <submittedName>
        <fullName evidence="1">Uncharacterized protein</fullName>
    </submittedName>
</protein>
<comment type="caution">
    <text evidence="1">The sequence shown here is derived from an EMBL/GenBank/DDBJ whole genome shotgun (WGS) entry which is preliminary data.</text>
</comment>
<dbReference type="EMBL" id="AKCT01000094">
    <property type="protein sequence ID" value="EKV16502.1"/>
    <property type="molecule type" value="Genomic_DNA"/>
</dbReference>
<dbReference type="OMA" id="TPRCISM"/>
<dbReference type="Proteomes" id="UP000009882">
    <property type="component" value="Unassembled WGS sequence"/>
</dbReference>
<proteinExistence type="predicted"/>